<dbReference type="PANTHER" id="PTHR10676:SF359">
    <property type="entry name" value="DYNEIN HEAVY CHAIN DOMAIN-CONTAINING PROTEIN 1"/>
    <property type="match status" value="1"/>
</dbReference>
<feature type="domain" description="Dynein heavy chain ATP-binding dynein motor region" evidence="17">
    <location>
        <begin position="3218"/>
        <end position="3413"/>
    </location>
</feature>
<dbReference type="GO" id="GO:0005524">
    <property type="term" value="F:ATP binding"/>
    <property type="evidence" value="ECO:0007669"/>
    <property type="project" value="UniProtKB-KW"/>
</dbReference>
<dbReference type="InterPro" id="IPR042228">
    <property type="entry name" value="Dynein_linker_3"/>
</dbReference>
<dbReference type="Gene3D" id="1.20.58.1120">
    <property type="match status" value="1"/>
</dbReference>
<dbReference type="GO" id="GO:0051959">
    <property type="term" value="F:dynein light intermediate chain binding"/>
    <property type="evidence" value="ECO:0007669"/>
    <property type="project" value="InterPro"/>
</dbReference>
<feature type="domain" description="Dynein heavy chain C-terminal" evidence="20">
    <location>
        <begin position="4106"/>
        <end position="4303"/>
    </location>
</feature>
<proteinExistence type="inferred from homology"/>
<keyword evidence="7" id="KW-0243">Dynein</keyword>
<dbReference type="InterPro" id="IPR043160">
    <property type="entry name" value="Dynein_C_barrel"/>
</dbReference>
<sequence length="4309" mass="486109">MFDAASQERSRDGSSQSRGKDVARPGHKAKKKTHSPKVTLPPLCPEPFRVLSASAAKPLFSCSSLLKNVHSDGHLSLADLPHIIAKVGPGIAIGNTKWKEGPQLMASTLGTEIPVRITQSTTESIQEKGESKTAKTCKYKKIATLKHGRATKPSISPLTGAEVVQILVQKRDLGEYEIYYLKTVDGDAYRPYDLRVVHPSEAGPEHYVFTSKTVLHVTQTGIGGTVSLAEWYRQYVLWTDLQKIAFFRDFRLQKAFFWWHQNTRKRIFQRRRKNLEDMLLIAVPQFRNALHLLKGVIEELKETHWMPLDVCECHTLTEFKNILISKNQECLQILEKLSQYHTLTLNMVKEDSYKKHQELQLHLKLANDPKSFHKPIHLLMAHQRKLKKELAQSESTLKKLGNFAALVHQMIVQSLVTVILEDAISFLDLLKSKELPKRSLFHTELRFSADNQLTVEPPIHLFKEAVSQALLTVGDSIIQKCDDCGFFLEVSKDVLISAQDLEHDFSCINPSVNTVDKNTDGNTSQILRDMSACWQTLPKVAFPVVQGNMVHGCYSPLSKSQLEWHISINDITKEVEKEQSEIMQEAELEIQQLYESYAWMVQIHLFICQWSRASLESMRGRPASVYEENIRKVRNWAERISAADSSFSSSNQLFVIHCTHTKEALGQRLRFIEEEVQEQLVEQIRKESESLISYLEGATAELKTAPQDLRDFSKYALRKEGDLTVLTTDVQKVIARKDLWELIAVYTTWLEEWKPMVFSEVVVSEAQDKITEWKEQAQSLTTTIPASDAVLQEILGSLENISHQLLVLAKLQSPTLKGKHWRAILEDLGLKYKSEKNVTVADLMSQQLESHQNLIDKICRCAQRECDMKQTFQKLCHRWEGKLFQLDVFAPLCVETRCKHTGKTTEGALLNVLTDRKHPSDPRFTIDLGVHFAEIETSLMMLSTMLKSPYSVEFRLPLEDWIQTLQELEKLLALLERYQQMWAFLTNVLGGTFFRTQRMDLLKHFQPVDETFEEMMASISNEPRVLNLVSTETNDRFRGDSLCQVLLNGLSAMEVISKQMSDLLDDLCEECPRFWFLSEGEVMQILSLDPTPFEFQPFVQKSFKGVHLLEVDCEIQRDGDSISECQRQMKVLGIFGSFQEHVAFQSPLEPNADALKWFCNFDKKLKLTMVQLLTQCAVVRKQLEPSSQNLASDTKARDNQLPSAVAVLGLLSEYPLECLLVVERAIWCSVVLQAFQESSSVKFSTIKAHIAAKLKGLSHYIRDGVTGSKTGTQVSKYTMMCLRALLQLTMNHAEQLHRLMDVPCARESSFEWLSCMKYYINSEENNDPACFVDILGHQVQYSFEYSGPGEWEMVHTPCTDRAILGILIALTTYRCCSVGGPSMSGKKNTVIQLGKALGRQVVLKQCYPSMMPRVIQRMLVGALQAGAWLVLNSVDLLTHSDLSILGQHLVDIHQSFNMLRRDKKERLNCETEMKISDGVAGFTNAAESECHMTLAGKHISASLSYGCVAISSKENISRVPESLRFATRSVALTRPDYRIIAEVMLTSIGFSDAMSLSQRLVSLISLAQESHCLPDLFSDNDSCFLVILQKIISASERHLQQVVRDRENSKSKDSLDTDLMSSQNEPIKAFEEDGRKTEKPPKSNRCYLMVVQSLMEEEAIVRAILSVLLPEKKATSQFYMLFKDVFPIACQFPLVQQFIEEAEKNQLEDALREEIQQKHFCCDTDIICNALTLYQTMKLSQAVLLIGPPGSGKSTCYTALTGALNSLATKTVELVFDNDNTIDAGSPQADQKISLSNWSFVETLVLFPNAMSHDEIFGCFCEKRGWIDGALAKVLRDAGRREHASFKLCNNEKKTGETVVVKWLVMDGEPVGQPGWLDYLTTLCSSQDAFLGLSSGETLLSQSKLKLLMEVTDLCNASPSAVTRCSLVYVTGDDLWKSVWKSEIDALSFKYKLDHRIVKMWNHLAEDLFSSTLHLLGQRSLTSAIHTERKSCKAPTHGLQEVMSFVRILHALLQHFGKEVEKPESVAHIDTTDMPPAATGAQSKQEQLSRNIFLLAYIWGFGGRLHSRHWPQFDLLARQVLLTCRYKIVVPDEVSVYEHFFSIDTKMCPTNTLSTGSVIPMYRKYTYLLNLMLEAKQPVLVSGEPGSGKTTLCQTVLTFDKPHINLPASPLLSSRDLHTILKSIRCQKNCKETPGFMANQPRLFLFVDDLHEAPCDVFGTSAMALETLRQSISKGEILTFDTYSSELLQSGTISYLAACCISGLDHSHSGVISPRLSRLFSIFVLDGVSPDILMSIYSPWLKIWLSEMPLNRHIGEDMSSSIVTATNELYHAVSDRFQPSVQRPHFIFSHRDLQKVFQGMYLWRSVISNKENKEVSQPGFPPASVLNIVQVWMHECMRTFSDRLCSEDDRKTVVSLIAKTAATHYGMKLANEIDGDSQPAGGNIDPVDLPKDLNQRSQLHSALTKPENILQQPQILQYLEDTMAQLAFGPDLSEALKSIKQQQYFKFSPSYQEQDLDTLVQNLCVLTDGKEEGEGPDCSITTKYVLHRQRVSQLLHIIRALLLPRGHGVLIGSDRGTGRKTTVCLAAHLTGYELLEIHAGNQKNFHEILKEAGNKTRSDGISVIILVHEEISQSVREELLVLMAHGACPALFTDEELRDLVSRMTAAKYSRRYLMDNWMFEKRLSQVHRNIHIFLLMPYSMSESTDIPSKNEAQSWVGQMAKALRHSCCVEVYQPWSNQSLVEVAVQCLKTSPCKMVRGSSEASLSVAMAGIHRSAFQYASVLLRNQPFSPRTYMEFIAHFGYLCSLLHKQCQDKANRIAAAVSRLDAVNNISMQRKEHLISVQKMVSETDQREKELLQAVEDHKKLFEEACEKCAAEDQQLCYLEEQINQAQKQIKPAFLSGLQILKCLDPSDVEEVRHYRDPPVGVVQVMDAICLLFSHPPGWESAKQLLSQADFFQELEYFDRYNLTNEQLQQLGQIVHSPQFVPEAVREVSKACESLCRWVQAVYEYCCVQQRVFLKQQLEVQAAETRSRLNRAEQRKQEVYSSLEATELHLQCVQNDLMEQLMLLHKAESAEQEASACAGQSETYGKVWRAVAQDTEVRNQNVPGDALLLAATVSYLGPFGPDTRTELLRKWQTLCQTGSIDINPNDPRISLFTQLDTVPGSLSLGFPIPVTERLQLPLGQALGMNEWQTEDTLSARLVVKLLLCGYRSTYIQHWPLLVDSQQHLEMNFPNSLILGKNTKLEEEIDFGMVVCGDDVELVHKLDQAAERGLRVLVTHVERAIPNPQFLAKLSRPAGCYFPGLNQPIQMVHPEFCLFLSTCLPIRLLNSGIHPSILAQVRVVDLSLSSEDIPELMLTQLLQAECKELLIQHLQFQNYKQELREKLATEEDALMGYILQSNTVLLQDPDFLPRVKVCQEVTKKLQDEMKQLREQLEHHESLLAVPRHFVRLGAALYQTLQAVSSLSPAYYFSLHGFMTVMQEAFTGKDRIIGKVPGSILQELINTMVVKVLVQYRPCLFKTHAAVLKLLVSLALLQHNQLCSEGERLAFLIGLGDTQHPGTDSPSSITDLPSWISPLIHSELLRLEKIPSFRGLIASLCASPKQWQEYLHFPSSTVLGLVPCRSHCHLSLLQRALLWKTMIPDCLEGLADAINACQLCLPQKKTETEAPLVGNPEACSLYLVKHKEPIILTLPNPNRDMQISIEPLCLINQLAKCVPGKKEIQVKVLSFWALCDRNLFLSMLDKAANDGHWLVFNNSHLFEQLDDDVVAKLSHLISSVKEKPCLIHPSFRLWFITQENTSHLIPASVRMCALHLVCDSSWDLKEELSCSLRQVASISQPQLGVMADNKTLLRCAIFHSVLVQRQTYKYLGQGRIYHWSQEDLHALVDAYIHVAHLCHDKTKVLQYLAVSLVYGGHVTDSADLEVLEDIAKTCFTTASRHLNSGPHILSKLVRSSGHSDLSGQLQVVEQGLWESANISEPVVLGFNADITTEIIKINSYNMTMLLRTSQTPLRSVRRFSTKEKQLATLPAFSDARIRLEGLKRYLTSKNESAVTNAGALPRGPVRDFLQAEWDDLIDSVSLLLSQLQQPVQYSLTFASLLKLTDLSGLERRAELLSAYLWHHDASDPPGAYRLSAFKNARGLLVAMMREAAQVYRKYITDIILQFQVLSYSTYPISLPLDAVYLCGLELKGASWDTQLQVLQDTVSPQSCSVPLLCVKAQVRSTNSSHDTAPCKSSYLMDNRNVHCAAVVPLTTPQVPIYHCPLYLDEGLESGSSGLADVNIITKVPLHTKLDPLLCSLRRVRLVSRL</sequence>
<dbReference type="InterPro" id="IPR035699">
    <property type="entry name" value="AAA_6"/>
</dbReference>
<keyword evidence="6" id="KW-0067">ATP-binding</keyword>
<evidence type="ECO:0000256" key="8">
    <source>
        <dbReference type="ARBA" id="ARBA00023054"/>
    </source>
</evidence>
<keyword evidence="4" id="KW-0493">Microtubule</keyword>
<keyword evidence="3" id="KW-0963">Cytoplasm</keyword>
<dbReference type="Pfam" id="PF18199">
    <property type="entry name" value="Dynein_C"/>
    <property type="match status" value="1"/>
</dbReference>
<dbReference type="InterPro" id="IPR043157">
    <property type="entry name" value="Dynein_AAA1S"/>
</dbReference>
<keyword evidence="10" id="KW-0206">Cytoskeleton</keyword>
<dbReference type="InterPro" id="IPR026983">
    <property type="entry name" value="DHC"/>
</dbReference>
<dbReference type="Proteomes" id="UP000695023">
    <property type="component" value="Unplaced"/>
</dbReference>
<evidence type="ECO:0000259" key="18">
    <source>
        <dbReference type="Pfam" id="PF17852"/>
    </source>
</evidence>
<dbReference type="Gene3D" id="1.10.8.720">
    <property type="entry name" value="Region D6 of dynein motor"/>
    <property type="match status" value="1"/>
</dbReference>
<evidence type="ECO:0000256" key="6">
    <source>
        <dbReference type="ARBA" id="ARBA00022840"/>
    </source>
</evidence>
<evidence type="ECO:0000259" key="15">
    <source>
        <dbReference type="Pfam" id="PF12777"/>
    </source>
</evidence>
<dbReference type="GO" id="GO:0008569">
    <property type="term" value="F:minus-end-directed microtubule motor activity"/>
    <property type="evidence" value="ECO:0007669"/>
    <property type="project" value="TreeGrafter"/>
</dbReference>
<evidence type="ECO:0000259" key="20">
    <source>
        <dbReference type="Pfam" id="PF18199"/>
    </source>
</evidence>
<evidence type="ECO:0000259" key="14">
    <source>
        <dbReference type="Pfam" id="PF12774"/>
    </source>
</evidence>
<dbReference type="GO" id="GO:0036156">
    <property type="term" value="C:inner dynein arm"/>
    <property type="evidence" value="ECO:0007669"/>
    <property type="project" value="TreeGrafter"/>
</dbReference>
<dbReference type="Gene3D" id="3.20.180.20">
    <property type="entry name" value="Dynein heavy chain, N-terminal domain 2"/>
    <property type="match status" value="1"/>
</dbReference>
<keyword evidence="22" id="KW-1185">Reference proteome</keyword>
<feature type="compositionally biased region" description="Basic residues" evidence="12">
    <location>
        <begin position="25"/>
        <end position="35"/>
    </location>
</feature>
<dbReference type="InterPro" id="IPR054354">
    <property type="entry name" value="DYNC2H1-like_lid"/>
</dbReference>
<comment type="subcellular location">
    <subcellularLocation>
        <location evidence="1">Cytoplasm</location>
        <location evidence="1">Cytoskeleton</location>
    </subcellularLocation>
</comment>
<feature type="coiled-coil region" evidence="11">
    <location>
        <begin position="568"/>
        <end position="596"/>
    </location>
</feature>
<dbReference type="Pfam" id="PF12777">
    <property type="entry name" value="MT"/>
    <property type="match status" value="1"/>
</dbReference>
<dbReference type="InterPro" id="IPR041658">
    <property type="entry name" value="AAA_lid_11"/>
</dbReference>
<evidence type="ECO:0000259" key="21">
    <source>
        <dbReference type="Pfam" id="PF22597"/>
    </source>
</evidence>
<keyword evidence="8 11" id="KW-0175">Coiled coil</keyword>
<dbReference type="Pfam" id="PF12774">
    <property type="entry name" value="AAA_6"/>
    <property type="match status" value="1"/>
</dbReference>
<dbReference type="Pfam" id="PF12781">
    <property type="entry name" value="AAA_9"/>
    <property type="match status" value="1"/>
</dbReference>
<feature type="domain" description="Dynein heavy chain AAA module D4" evidence="16">
    <location>
        <begin position="2545"/>
        <end position="2803"/>
    </location>
</feature>
<keyword evidence="5" id="KW-0547">Nucleotide-binding</keyword>
<dbReference type="SUPFAM" id="SSF52540">
    <property type="entry name" value="P-loop containing nucleoside triphosphate hydrolases"/>
    <property type="match status" value="1"/>
</dbReference>
<dbReference type="Pfam" id="PF12775">
    <property type="entry name" value="AAA_7"/>
    <property type="match status" value="1"/>
</dbReference>
<dbReference type="Gene3D" id="1.10.287.2620">
    <property type="match status" value="1"/>
</dbReference>
<evidence type="ECO:0000259" key="16">
    <source>
        <dbReference type="Pfam" id="PF12780"/>
    </source>
</evidence>
<dbReference type="Gene3D" id="3.10.490.20">
    <property type="match status" value="1"/>
</dbReference>
<protein>
    <submittedName>
        <fullName evidence="23">Dynein heavy chain domain-containing protein 1</fullName>
    </submittedName>
</protein>
<evidence type="ECO:0000256" key="9">
    <source>
        <dbReference type="ARBA" id="ARBA00023175"/>
    </source>
</evidence>
<dbReference type="Gene3D" id="1.20.920.20">
    <property type="match status" value="1"/>
</dbReference>
<dbReference type="InterPro" id="IPR035706">
    <property type="entry name" value="AAA_9"/>
</dbReference>
<dbReference type="Pfam" id="PF17852">
    <property type="entry name" value="Dynein_AAA_lid"/>
    <property type="match status" value="1"/>
</dbReference>
<dbReference type="InterPro" id="IPR042222">
    <property type="entry name" value="Dynein_2_N"/>
</dbReference>
<evidence type="ECO:0000256" key="10">
    <source>
        <dbReference type="ARBA" id="ARBA00023212"/>
    </source>
</evidence>
<accession>A0A9Y3S133</accession>
<name>A0A9Y3S133_9CICH</name>
<dbReference type="InterPro" id="IPR027417">
    <property type="entry name" value="P-loop_NTPase"/>
</dbReference>
<dbReference type="InterPro" id="IPR024743">
    <property type="entry name" value="Dynein_HC_stalk"/>
</dbReference>
<feature type="compositionally biased region" description="Basic and acidic residues" evidence="12">
    <location>
        <begin position="1"/>
        <end position="24"/>
    </location>
</feature>
<dbReference type="Pfam" id="PF22597">
    <property type="entry name" value="DYN_lid"/>
    <property type="match status" value="1"/>
</dbReference>
<evidence type="ECO:0000256" key="12">
    <source>
        <dbReference type="SAM" id="MobiDB-lite"/>
    </source>
</evidence>
<evidence type="ECO:0000259" key="17">
    <source>
        <dbReference type="Pfam" id="PF12781"/>
    </source>
</evidence>
<dbReference type="InterPro" id="IPR041228">
    <property type="entry name" value="Dynein_C"/>
</dbReference>
<evidence type="ECO:0000256" key="7">
    <source>
        <dbReference type="ARBA" id="ARBA00023017"/>
    </source>
</evidence>
<dbReference type="PANTHER" id="PTHR10676">
    <property type="entry name" value="DYNEIN HEAVY CHAIN FAMILY PROTEIN"/>
    <property type="match status" value="1"/>
</dbReference>
<dbReference type="Gene3D" id="1.20.920.30">
    <property type="match status" value="1"/>
</dbReference>
<dbReference type="Gene3D" id="3.40.50.300">
    <property type="entry name" value="P-loop containing nucleotide triphosphate hydrolases"/>
    <property type="match status" value="6"/>
</dbReference>
<dbReference type="Pfam" id="PF08393">
    <property type="entry name" value="DHC_N2"/>
    <property type="match status" value="1"/>
</dbReference>
<dbReference type="Gene3D" id="1.20.140.100">
    <property type="entry name" value="Dynein heavy chain, N-terminal domain 2"/>
    <property type="match status" value="1"/>
</dbReference>
<evidence type="ECO:0000313" key="22">
    <source>
        <dbReference type="Proteomes" id="UP000695023"/>
    </source>
</evidence>
<dbReference type="CTD" id="144132"/>
<dbReference type="GO" id="GO:0097729">
    <property type="term" value="C:9+2 motile cilium"/>
    <property type="evidence" value="ECO:0007669"/>
    <property type="project" value="TreeGrafter"/>
</dbReference>
<evidence type="ECO:0000256" key="5">
    <source>
        <dbReference type="ARBA" id="ARBA00022741"/>
    </source>
</evidence>
<dbReference type="InterPro" id="IPR024317">
    <property type="entry name" value="Dynein_heavy_chain_D4_dom"/>
</dbReference>
<evidence type="ECO:0000259" key="13">
    <source>
        <dbReference type="Pfam" id="PF08393"/>
    </source>
</evidence>
<reference evidence="23" key="1">
    <citation type="submission" date="2025-08" db="UniProtKB">
        <authorList>
            <consortium name="RefSeq"/>
        </authorList>
    </citation>
    <scope>IDENTIFICATION</scope>
</reference>
<feature type="domain" description="Dynein heavy chain AAA 5 extension" evidence="18">
    <location>
        <begin position="1980"/>
        <end position="2105"/>
    </location>
</feature>
<feature type="domain" description="Dynein heavy chain linker" evidence="13">
    <location>
        <begin position="734"/>
        <end position="1176"/>
    </location>
</feature>
<dbReference type="Pfam" id="PF18198">
    <property type="entry name" value="AAA_lid_11"/>
    <property type="match status" value="1"/>
</dbReference>
<dbReference type="InterPro" id="IPR013602">
    <property type="entry name" value="Dynein_heavy_linker"/>
</dbReference>
<dbReference type="InterPro" id="IPR041466">
    <property type="entry name" value="Dynein_AAA5_ext"/>
</dbReference>
<feature type="domain" description="Dynein 2 heavy chain 1 cytoplasmic ATPase lid" evidence="21">
    <location>
        <begin position="2318"/>
        <end position="2410"/>
    </location>
</feature>
<dbReference type="Pfam" id="PF12780">
    <property type="entry name" value="AAA_8"/>
    <property type="match status" value="1"/>
</dbReference>
<evidence type="ECO:0000256" key="3">
    <source>
        <dbReference type="ARBA" id="ARBA00022490"/>
    </source>
</evidence>
<evidence type="ECO:0000256" key="2">
    <source>
        <dbReference type="ARBA" id="ARBA00008887"/>
    </source>
</evidence>
<dbReference type="GO" id="GO:0060294">
    <property type="term" value="P:cilium movement involved in cell motility"/>
    <property type="evidence" value="ECO:0007669"/>
    <property type="project" value="TreeGrafter"/>
</dbReference>
<evidence type="ECO:0000256" key="11">
    <source>
        <dbReference type="SAM" id="Coils"/>
    </source>
</evidence>
<dbReference type="Gene3D" id="1.10.8.710">
    <property type="match status" value="1"/>
</dbReference>
<evidence type="ECO:0000313" key="23">
    <source>
        <dbReference type="RefSeq" id="XP_005749883.1"/>
    </source>
</evidence>
<feature type="domain" description="Dynein heavy chain hydrolytic ATP-binding dynein motor region" evidence="14">
    <location>
        <begin position="1341"/>
        <end position="1570"/>
    </location>
</feature>
<feature type="region of interest" description="Disordered" evidence="12">
    <location>
        <begin position="1"/>
        <end position="40"/>
    </location>
</feature>
<feature type="coiled-coil region" evidence="11">
    <location>
        <begin position="3381"/>
        <end position="3443"/>
    </location>
</feature>
<feature type="domain" description="Dynein heavy chain AAA lid" evidence="19">
    <location>
        <begin position="3851"/>
        <end position="3939"/>
    </location>
</feature>
<evidence type="ECO:0000259" key="19">
    <source>
        <dbReference type="Pfam" id="PF18198"/>
    </source>
</evidence>
<dbReference type="RefSeq" id="XP_005749883.1">
    <property type="nucleotide sequence ID" value="XM_005749826.1"/>
</dbReference>
<comment type="similarity">
    <text evidence="2">Belongs to the dynein heavy chain family.</text>
</comment>
<evidence type="ECO:0000256" key="4">
    <source>
        <dbReference type="ARBA" id="ARBA00022701"/>
    </source>
</evidence>
<keyword evidence="9" id="KW-0505">Motor protein</keyword>
<dbReference type="GO" id="GO:0045505">
    <property type="term" value="F:dynein intermediate chain binding"/>
    <property type="evidence" value="ECO:0007669"/>
    <property type="project" value="InterPro"/>
</dbReference>
<gene>
    <name evidence="23" type="primary">dnhd1</name>
</gene>
<dbReference type="GO" id="GO:0005874">
    <property type="term" value="C:microtubule"/>
    <property type="evidence" value="ECO:0007669"/>
    <property type="project" value="UniProtKB-KW"/>
</dbReference>
<feature type="domain" description="Dynein heavy chain coiled coil stalk" evidence="15">
    <location>
        <begin position="2838"/>
        <end position="3136"/>
    </location>
</feature>
<dbReference type="InterPro" id="IPR042219">
    <property type="entry name" value="AAA_lid_11_sf"/>
</dbReference>
<organism evidence="22 23">
    <name type="scientific">Pundamilia nyererei</name>
    <dbReference type="NCBI Taxonomy" id="303518"/>
    <lineage>
        <taxon>Eukaryota</taxon>
        <taxon>Metazoa</taxon>
        <taxon>Chordata</taxon>
        <taxon>Craniata</taxon>
        <taxon>Vertebrata</taxon>
        <taxon>Euteleostomi</taxon>
        <taxon>Actinopterygii</taxon>
        <taxon>Neopterygii</taxon>
        <taxon>Teleostei</taxon>
        <taxon>Neoteleostei</taxon>
        <taxon>Acanthomorphata</taxon>
        <taxon>Ovalentaria</taxon>
        <taxon>Cichlomorphae</taxon>
        <taxon>Cichliformes</taxon>
        <taxon>Cichlidae</taxon>
        <taxon>African cichlids</taxon>
        <taxon>Pseudocrenilabrinae</taxon>
        <taxon>Haplochromini</taxon>
        <taxon>Pundamilia</taxon>
    </lineage>
</organism>
<evidence type="ECO:0000256" key="1">
    <source>
        <dbReference type="ARBA" id="ARBA00004245"/>
    </source>
</evidence>